<sequence>MHKKMSRSASRTNKNSVSITQTCDRIRAMA</sequence>
<accession>A0A0E9SX57</accession>
<evidence type="ECO:0000256" key="1">
    <source>
        <dbReference type="SAM" id="MobiDB-lite"/>
    </source>
</evidence>
<protein>
    <submittedName>
        <fullName evidence="2">Uncharacterized protein</fullName>
    </submittedName>
</protein>
<dbReference type="EMBL" id="GBXM01062745">
    <property type="protein sequence ID" value="JAH45832.1"/>
    <property type="molecule type" value="Transcribed_RNA"/>
</dbReference>
<reference evidence="2" key="1">
    <citation type="submission" date="2014-11" db="EMBL/GenBank/DDBJ databases">
        <authorList>
            <person name="Amaro Gonzalez C."/>
        </authorList>
    </citation>
    <scope>NUCLEOTIDE SEQUENCE</scope>
</reference>
<proteinExistence type="predicted"/>
<dbReference type="AlphaFoldDB" id="A0A0E9SX57"/>
<organism evidence="2">
    <name type="scientific">Anguilla anguilla</name>
    <name type="common">European freshwater eel</name>
    <name type="synonym">Muraena anguilla</name>
    <dbReference type="NCBI Taxonomy" id="7936"/>
    <lineage>
        <taxon>Eukaryota</taxon>
        <taxon>Metazoa</taxon>
        <taxon>Chordata</taxon>
        <taxon>Craniata</taxon>
        <taxon>Vertebrata</taxon>
        <taxon>Euteleostomi</taxon>
        <taxon>Actinopterygii</taxon>
        <taxon>Neopterygii</taxon>
        <taxon>Teleostei</taxon>
        <taxon>Anguilliformes</taxon>
        <taxon>Anguillidae</taxon>
        <taxon>Anguilla</taxon>
    </lineage>
</organism>
<name>A0A0E9SX57_ANGAN</name>
<evidence type="ECO:0000313" key="2">
    <source>
        <dbReference type="EMBL" id="JAH45832.1"/>
    </source>
</evidence>
<reference evidence="2" key="2">
    <citation type="journal article" date="2015" name="Fish Shellfish Immunol.">
        <title>Early steps in the European eel (Anguilla anguilla)-Vibrio vulnificus interaction in the gills: Role of the RtxA13 toxin.</title>
        <authorList>
            <person name="Callol A."/>
            <person name="Pajuelo D."/>
            <person name="Ebbesson L."/>
            <person name="Teles M."/>
            <person name="MacKenzie S."/>
            <person name="Amaro C."/>
        </authorList>
    </citation>
    <scope>NUCLEOTIDE SEQUENCE</scope>
</reference>
<feature type="compositionally biased region" description="Polar residues" evidence="1">
    <location>
        <begin position="7"/>
        <end position="23"/>
    </location>
</feature>
<feature type="region of interest" description="Disordered" evidence="1">
    <location>
        <begin position="1"/>
        <end position="30"/>
    </location>
</feature>